<accession>A0A0G0UEQ3</accession>
<reference evidence="1 2" key="1">
    <citation type="journal article" date="2015" name="Nature">
        <title>rRNA introns, odd ribosomes, and small enigmatic genomes across a large radiation of phyla.</title>
        <authorList>
            <person name="Brown C.T."/>
            <person name="Hug L.A."/>
            <person name="Thomas B.C."/>
            <person name="Sharon I."/>
            <person name="Castelle C.J."/>
            <person name="Singh A."/>
            <person name="Wilkins M.J."/>
            <person name="Williams K.H."/>
            <person name="Banfield J.F."/>
        </authorList>
    </citation>
    <scope>NUCLEOTIDE SEQUENCE [LARGE SCALE GENOMIC DNA]</scope>
</reference>
<dbReference type="AlphaFoldDB" id="A0A0G0UEQ3"/>
<sequence>MSELPHTVSAHVRIIEKERITLEIVDGQTLLWPTHLLPESIKIGDQVHLLLLAKEDIQSERERLAKYVLNEMLKGS</sequence>
<dbReference type="EMBL" id="LCAH01000003">
    <property type="protein sequence ID" value="KKR87393.1"/>
    <property type="molecule type" value="Genomic_DNA"/>
</dbReference>
<proteinExistence type="predicted"/>
<evidence type="ECO:0000313" key="2">
    <source>
        <dbReference type="Proteomes" id="UP000034616"/>
    </source>
</evidence>
<evidence type="ECO:0008006" key="3">
    <source>
        <dbReference type="Google" id="ProtNLM"/>
    </source>
</evidence>
<protein>
    <recommendedName>
        <fullName evidence="3">DUF3006 domain-containing protein</fullName>
    </recommendedName>
</protein>
<name>A0A0G0UEQ3_9BACT</name>
<gene>
    <name evidence="1" type="ORF">UU35_C0003G0019</name>
</gene>
<organism evidence="1 2">
    <name type="scientific">Candidatus Uhrbacteria bacterium GW2011_GWC2_41_11</name>
    <dbReference type="NCBI Taxonomy" id="1618985"/>
    <lineage>
        <taxon>Bacteria</taxon>
        <taxon>Candidatus Uhriibacteriota</taxon>
    </lineage>
</organism>
<dbReference type="Proteomes" id="UP000034616">
    <property type="component" value="Unassembled WGS sequence"/>
</dbReference>
<comment type="caution">
    <text evidence="1">The sequence shown here is derived from an EMBL/GenBank/DDBJ whole genome shotgun (WGS) entry which is preliminary data.</text>
</comment>
<evidence type="ECO:0000313" key="1">
    <source>
        <dbReference type="EMBL" id="KKR87393.1"/>
    </source>
</evidence>